<sequence>MTHKSSPISTSNRRRLIITTTAISTSLPQQIRTRAKTKIRVLTQPKCNKCNYHHHG</sequence>
<organism evidence="1 2">
    <name type="scientific">Helianthus annuus</name>
    <name type="common">Common sunflower</name>
    <dbReference type="NCBI Taxonomy" id="4232"/>
    <lineage>
        <taxon>Eukaryota</taxon>
        <taxon>Viridiplantae</taxon>
        <taxon>Streptophyta</taxon>
        <taxon>Embryophyta</taxon>
        <taxon>Tracheophyta</taxon>
        <taxon>Spermatophyta</taxon>
        <taxon>Magnoliopsida</taxon>
        <taxon>eudicotyledons</taxon>
        <taxon>Gunneridae</taxon>
        <taxon>Pentapetalae</taxon>
        <taxon>asterids</taxon>
        <taxon>campanulids</taxon>
        <taxon>Asterales</taxon>
        <taxon>Asteraceae</taxon>
        <taxon>Asteroideae</taxon>
        <taxon>Heliantheae alliance</taxon>
        <taxon>Heliantheae</taxon>
        <taxon>Helianthus</taxon>
    </lineage>
</organism>
<dbReference type="Proteomes" id="UP000215914">
    <property type="component" value="Chromosome 5"/>
</dbReference>
<name>A0A251URA0_HELAN</name>
<evidence type="ECO:0000313" key="1">
    <source>
        <dbReference type="EMBL" id="OTG25634.1"/>
    </source>
</evidence>
<gene>
    <name evidence="1" type="ORF">HannXRQ_Chr05g0149761</name>
</gene>
<proteinExistence type="predicted"/>
<protein>
    <submittedName>
        <fullName evidence="1">Uncharacterized protein</fullName>
    </submittedName>
</protein>
<keyword evidence="2" id="KW-1185">Reference proteome</keyword>
<accession>A0A251URA0</accession>
<dbReference type="AlphaFoldDB" id="A0A251URA0"/>
<dbReference type="InParanoid" id="A0A251URA0"/>
<reference evidence="2" key="1">
    <citation type="journal article" date="2017" name="Nature">
        <title>The sunflower genome provides insights into oil metabolism, flowering and Asterid evolution.</title>
        <authorList>
            <person name="Badouin H."/>
            <person name="Gouzy J."/>
            <person name="Grassa C.J."/>
            <person name="Murat F."/>
            <person name="Staton S.E."/>
            <person name="Cottret L."/>
            <person name="Lelandais-Briere C."/>
            <person name="Owens G.L."/>
            <person name="Carrere S."/>
            <person name="Mayjonade B."/>
            <person name="Legrand L."/>
            <person name="Gill N."/>
            <person name="Kane N.C."/>
            <person name="Bowers J.E."/>
            <person name="Hubner S."/>
            <person name="Bellec A."/>
            <person name="Berard A."/>
            <person name="Berges H."/>
            <person name="Blanchet N."/>
            <person name="Boniface M.C."/>
            <person name="Brunel D."/>
            <person name="Catrice O."/>
            <person name="Chaidir N."/>
            <person name="Claudel C."/>
            <person name="Donnadieu C."/>
            <person name="Faraut T."/>
            <person name="Fievet G."/>
            <person name="Helmstetter N."/>
            <person name="King M."/>
            <person name="Knapp S.J."/>
            <person name="Lai Z."/>
            <person name="Le Paslier M.C."/>
            <person name="Lippi Y."/>
            <person name="Lorenzon L."/>
            <person name="Mandel J.R."/>
            <person name="Marage G."/>
            <person name="Marchand G."/>
            <person name="Marquand E."/>
            <person name="Bret-Mestries E."/>
            <person name="Morien E."/>
            <person name="Nambeesan S."/>
            <person name="Nguyen T."/>
            <person name="Pegot-Espagnet P."/>
            <person name="Pouilly N."/>
            <person name="Raftis F."/>
            <person name="Sallet E."/>
            <person name="Schiex T."/>
            <person name="Thomas J."/>
            <person name="Vandecasteele C."/>
            <person name="Vares D."/>
            <person name="Vear F."/>
            <person name="Vautrin S."/>
            <person name="Crespi M."/>
            <person name="Mangin B."/>
            <person name="Burke J.M."/>
            <person name="Salse J."/>
            <person name="Munos S."/>
            <person name="Vincourt P."/>
            <person name="Rieseberg L.H."/>
            <person name="Langlade N.B."/>
        </authorList>
    </citation>
    <scope>NUCLEOTIDE SEQUENCE [LARGE SCALE GENOMIC DNA]</scope>
    <source>
        <strain evidence="2">cv. SF193</strain>
    </source>
</reference>
<dbReference type="EMBL" id="CM007894">
    <property type="protein sequence ID" value="OTG25634.1"/>
    <property type="molecule type" value="Genomic_DNA"/>
</dbReference>
<evidence type="ECO:0000313" key="2">
    <source>
        <dbReference type="Proteomes" id="UP000215914"/>
    </source>
</evidence>